<dbReference type="PANTHER" id="PTHR11364:SF27">
    <property type="entry name" value="SULFURTRANSFERASE"/>
    <property type="match status" value="1"/>
</dbReference>
<dbReference type="RefSeq" id="WP_231447775.1">
    <property type="nucleotide sequence ID" value="NZ_JAJOMB010000019.1"/>
</dbReference>
<dbReference type="EMBL" id="JAJOMB010000019">
    <property type="protein sequence ID" value="MCD5314969.1"/>
    <property type="molecule type" value="Genomic_DNA"/>
</dbReference>
<dbReference type="PANTHER" id="PTHR11364">
    <property type="entry name" value="THIOSULFATE SULFERTANSFERASE"/>
    <property type="match status" value="1"/>
</dbReference>
<dbReference type="InterPro" id="IPR001763">
    <property type="entry name" value="Rhodanese-like_dom"/>
</dbReference>
<feature type="domain" description="Rhodanese" evidence="3">
    <location>
        <begin position="193"/>
        <end position="281"/>
    </location>
</feature>
<dbReference type="GO" id="GO:0004792">
    <property type="term" value="F:thiosulfate-cyanide sulfurtransferase activity"/>
    <property type="evidence" value="ECO:0007669"/>
    <property type="project" value="TreeGrafter"/>
</dbReference>
<dbReference type="CDD" id="cd01448">
    <property type="entry name" value="TST_Repeat_1"/>
    <property type="match status" value="1"/>
</dbReference>
<keyword evidence="5" id="KW-1185">Reference proteome</keyword>
<dbReference type="AlphaFoldDB" id="A0A9X1NJJ6"/>
<dbReference type="Gene3D" id="3.40.250.10">
    <property type="entry name" value="Rhodanese-like domain"/>
    <property type="match status" value="2"/>
</dbReference>
<accession>A0A9X1NJJ6</accession>
<keyword evidence="1" id="KW-0808">Transferase</keyword>
<evidence type="ECO:0000259" key="3">
    <source>
        <dbReference type="PROSITE" id="PS50206"/>
    </source>
</evidence>
<dbReference type="PROSITE" id="PS50206">
    <property type="entry name" value="RHODANESE_3"/>
    <property type="match status" value="2"/>
</dbReference>
<evidence type="ECO:0000256" key="2">
    <source>
        <dbReference type="ARBA" id="ARBA00022737"/>
    </source>
</evidence>
<dbReference type="SMART" id="SM00450">
    <property type="entry name" value="RHOD"/>
    <property type="match status" value="2"/>
</dbReference>
<proteinExistence type="predicted"/>
<dbReference type="SUPFAM" id="SSF52821">
    <property type="entry name" value="Rhodanese/Cell cycle control phosphatase"/>
    <property type="match status" value="2"/>
</dbReference>
<sequence length="284" mass="29894">MTTALISAQSLAQELGDPRLRILDASTVLNIDENAGTYVGAALRGDYEQGHVPGAVLADVPGVLSAPGATYAFTLPTPEYFAQQIGALGVGNDSRVVVYDADGGAWATRVWWLLRVFGHDDVRVLDGGKQAWVAAGQPLEKGNQTAAAASFVPSFRSDLVATTDEVAQADACLINALDPATFRGEQEVSPYPRRGRIPGSQNLPFYTLKDPDTGKLLPVEQLREALESSGLLTSPRAITYCGGGIAASLVTFAAYVAGREDVAIYDGSLSEWTGDPSRPVVLGA</sequence>
<dbReference type="InterPro" id="IPR036873">
    <property type="entry name" value="Rhodanese-like_dom_sf"/>
</dbReference>
<dbReference type="Proteomes" id="UP001138997">
    <property type="component" value="Unassembled WGS sequence"/>
</dbReference>
<keyword evidence="2" id="KW-0677">Repeat</keyword>
<evidence type="ECO:0000313" key="4">
    <source>
        <dbReference type="EMBL" id="MCD5314969.1"/>
    </source>
</evidence>
<evidence type="ECO:0000256" key="1">
    <source>
        <dbReference type="ARBA" id="ARBA00022679"/>
    </source>
</evidence>
<feature type="domain" description="Rhodanese" evidence="3">
    <location>
        <begin position="46"/>
        <end position="141"/>
    </location>
</feature>
<reference evidence="4" key="1">
    <citation type="submission" date="2021-11" db="EMBL/GenBank/DDBJ databases">
        <title>Streptomyces corallinus and Kineosporia corallina sp. nov., two new coral-derived marine actinobacteria.</title>
        <authorList>
            <person name="Buangrab K."/>
            <person name="Sutthacheep M."/>
            <person name="Yeemin T."/>
            <person name="Harunari E."/>
            <person name="Igarashi Y."/>
            <person name="Sripreechasak P."/>
            <person name="Kanchanasin P."/>
            <person name="Tanasupawat S."/>
            <person name="Phongsopitanun W."/>
        </authorList>
    </citation>
    <scope>NUCLEOTIDE SEQUENCE</scope>
    <source>
        <strain evidence="4">JCM 31032</strain>
    </source>
</reference>
<evidence type="ECO:0000313" key="5">
    <source>
        <dbReference type="Proteomes" id="UP001138997"/>
    </source>
</evidence>
<dbReference type="Pfam" id="PF00581">
    <property type="entry name" value="Rhodanese"/>
    <property type="match status" value="2"/>
</dbReference>
<organism evidence="4 5">
    <name type="scientific">Kineosporia babensis</name>
    <dbReference type="NCBI Taxonomy" id="499548"/>
    <lineage>
        <taxon>Bacteria</taxon>
        <taxon>Bacillati</taxon>
        <taxon>Actinomycetota</taxon>
        <taxon>Actinomycetes</taxon>
        <taxon>Kineosporiales</taxon>
        <taxon>Kineosporiaceae</taxon>
        <taxon>Kineosporia</taxon>
    </lineage>
</organism>
<dbReference type="InterPro" id="IPR045078">
    <property type="entry name" value="TST/MPST-like"/>
</dbReference>
<gene>
    <name evidence="4" type="ORF">LR394_29105</name>
</gene>
<comment type="caution">
    <text evidence="4">The sequence shown here is derived from an EMBL/GenBank/DDBJ whole genome shotgun (WGS) entry which is preliminary data.</text>
</comment>
<name>A0A9X1NJJ6_9ACTN</name>
<dbReference type="CDD" id="cd01449">
    <property type="entry name" value="TST_Repeat_2"/>
    <property type="match status" value="1"/>
</dbReference>
<protein>
    <submittedName>
        <fullName evidence="4">Sulfurtransferase</fullName>
    </submittedName>
</protein>